<dbReference type="NCBIfam" id="TIGR01484">
    <property type="entry name" value="HAD-SF-IIB"/>
    <property type="match status" value="1"/>
</dbReference>
<dbReference type="Proteomes" id="UP000032552">
    <property type="component" value="Unassembled WGS sequence"/>
</dbReference>
<organism evidence="1 2">
    <name type="scientific">Lacticaseibacillus paracasei NRIC 0644</name>
    <dbReference type="NCBI Taxonomy" id="1435038"/>
    <lineage>
        <taxon>Bacteria</taxon>
        <taxon>Bacillati</taxon>
        <taxon>Bacillota</taxon>
        <taxon>Bacilli</taxon>
        <taxon>Lactobacillales</taxon>
        <taxon>Lactobacillaceae</taxon>
        <taxon>Lacticaseibacillus</taxon>
    </lineage>
</organism>
<dbReference type="GO" id="GO:0000287">
    <property type="term" value="F:magnesium ion binding"/>
    <property type="evidence" value="ECO:0007669"/>
    <property type="project" value="TreeGrafter"/>
</dbReference>
<dbReference type="PANTHER" id="PTHR10000">
    <property type="entry name" value="PHOSPHOSERINE PHOSPHATASE"/>
    <property type="match status" value="1"/>
</dbReference>
<dbReference type="CDD" id="cd07516">
    <property type="entry name" value="HAD_Pase"/>
    <property type="match status" value="1"/>
</dbReference>
<dbReference type="Gene3D" id="3.30.1240.10">
    <property type="match status" value="1"/>
</dbReference>
<evidence type="ECO:0000313" key="1">
    <source>
        <dbReference type="EMBL" id="GAN36582.1"/>
    </source>
</evidence>
<gene>
    <name evidence="1" type="ORF">LC0644_1171</name>
</gene>
<dbReference type="SUPFAM" id="SSF56784">
    <property type="entry name" value="HAD-like"/>
    <property type="match status" value="1"/>
</dbReference>
<accession>A0A0C9Q9U5</accession>
<keyword evidence="1" id="KW-0378">Hydrolase</keyword>
<dbReference type="InterPro" id="IPR036412">
    <property type="entry name" value="HAD-like_sf"/>
</dbReference>
<dbReference type="RefSeq" id="WP_016369794.1">
    <property type="nucleotide sequence ID" value="NZ_BAYM01000081.1"/>
</dbReference>
<sequence>MKKRGAFDLRYRLILSDIDGTLLNSNHQLTDEVKTAIKEYAAAGGTFVLASARPPLAMTALAHQMGLDVPLASLNGAVICQPQHGDLKILSATPWPAGIGSQAYEALAKLALSLNIFSGAHWYVNVVDAWVQQEAAITGFGAETAPMEQMLAEGLPVHKMLCMGEPAVVDRAEAIILAHPEWQLVASRSKRTYLEIVRQGVSKEAALRQLSDLFAIPMTETMALGDGENDLPMLKTAALGVTLANGLPVVLDAIKTVVPDNDHDGAAVAIRKYAMAKA</sequence>
<dbReference type="GeneID" id="57089774"/>
<dbReference type="Pfam" id="PF08282">
    <property type="entry name" value="Hydrolase_3"/>
    <property type="match status" value="1"/>
</dbReference>
<evidence type="ECO:0000313" key="2">
    <source>
        <dbReference type="Proteomes" id="UP000032552"/>
    </source>
</evidence>
<dbReference type="EMBL" id="BAYM01000081">
    <property type="protein sequence ID" value="GAN36582.1"/>
    <property type="molecule type" value="Genomic_DNA"/>
</dbReference>
<dbReference type="PROSITE" id="PS01229">
    <property type="entry name" value="COF_2"/>
    <property type="match status" value="1"/>
</dbReference>
<dbReference type="SFLD" id="SFLDG01140">
    <property type="entry name" value="C2.B:_Phosphomannomutase_and_P"/>
    <property type="match status" value="1"/>
</dbReference>
<name>A0A0C9Q9U5_LACPA</name>
<dbReference type="InterPro" id="IPR000150">
    <property type="entry name" value="Cof"/>
</dbReference>
<dbReference type="SFLD" id="SFLDS00003">
    <property type="entry name" value="Haloacid_Dehalogenase"/>
    <property type="match status" value="1"/>
</dbReference>
<dbReference type="InterPro" id="IPR006379">
    <property type="entry name" value="HAD-SF_hydro_IIB"/>
</dbReference>
<dbReference type="NCBIfam" id="TIGR00099">
    <property type="entry name" value="Cof-subfamily"/>
    <property type="match status" value="1"/>
</dbReference>
<dbReference type="GO" id="GO:0016791">
    <property type="term" value="F:phosphatase activity"/>
    <property type="evidence" value="ECO:0007669"/>
    <property type="project" value="UniProtKB-ARBA"/>
</dbReference>
<dbReference type="GO" id="GO:0005829">
    <property type="term" value="C:cytosol"/>
    <property type="evidence" value="ECO:0007669"/>
    <property type="project" value="TreeGrafter"/>
</dbReference>
<dbReference type="PROSITE" id="PS01228">
    <property type="entry name" value="COF_1"/>
    <property type="match status" value="1"/>
</dbReference>
<dbReference type="InterPro" id="IPR023214">
    <property type="entry name" value="HAD_sf"/>
</dbReference>
<proteinExistence type="predicted"/>
<dbReference type="AlphaFoldDB" id="A0A0C9Q9U5"/>
<dbReference type="Gene3D" id="3.40.50.1000">
    <property type="entry name" value="HAD superfamily/HAD-like"/>
    <property type="match status" value="1"/>
</dbReference>
<comment type="caution">
    <text evidence="1">The sequence shown here is derived from an EMBL/GenBank/DDBJ whole genome shotgun (WGS) entry which is preliminary data.</text>
</comment>
<protein>
    <submittedName>
        <fullName evidence="1">HAD superfamily hydrolase</fullName>
    </submittedName>
</protein>
<dbReference type="PANTHER" id="PTHR10000:SF8">
    <property type="entry name" value="HAD SUPERFAMILY HYDROLASE-LIKE, TYPE 3"/>
    <property type="match status" value="1"/>
</dbReference>
<reference evidence="2" key="1">
    <citation type="submission" date="2014-05" db="EMBL/GenBank/DDBJ databases">
        <title>Whole genome sequencing of Lactobacillus casei NRIC0644.</title>
        <authorList>
            <person name="Atarashi H."/>
            <person name="Yoshida Y."/>
            <person name="Fujimura S."/>
            <person name="Tanaka N."/>
            <person name="Shiwa Y."/>
            <person name="Yoshikawa H."/>
            <person name="Okada S."/>
            <person name="Nakagawa J."/>
        </authorList>
    </citation>
    <scope>NUCLEOTIDE SEQUENCE [LARGE SCALE GENOMIC DNA]</scope>
    <source>
        <strain evidence="2">NRIC0644</strain>
    </source>
</reference>